<dbReference type="GeneID" id="25479212"/>
<protein>
    <submittedName>
        <fullName evidence="2">Putative capsid protein</fullName>
    </submittedName>
</protein>
<evidence type="ECO:0000313" key="3">
    <source>
        <dbReference type="Proteomes" id="UP000125898"/>
    </source>
</evidence>
<feature type="compositionally biased region" description="Basic residues" evidence="1">
    <location>
        <begin position="88"/>
        <end position="101"/>
    </location>
</feature>
<feature type="region of interest" description="Disordered" evidence="1">
    <location>
        <begin position="83"/>
        <end position="116"/>
    </location>
</feature>
<dbReference type="KEGG" id="vg:25479212"/>
<evidence type="ECO:0000313" key="2">
    <source>
        <dbReference type="EMBL" id="AKV62275.1"/>
    </source>
</evidence>
<proteinExistence type="predicted"/>
<name>A0A0K1RL13_9CIRC</name>
<accession>A0A0K1RL13</accession>
<dbReference type="RefSeq" id="YP_009163914.1">
    <property type="nucleotide sequence ID" value="NC_027788.1"/>
</dbReference>
<reference evidence="2 3" key="1">
    <citation type="journal article" date="2015" name="Front. Microbiol.">
        <title>Novel circular single-stranded DNA viruses identified in marine invertebrates reveal high sequence diversity and consistent predicted intrinsic disorder patterns within putative structural proteins.</title>
        <authorList>
            <person name="Rosario K."/>
            <person name="Schenck R.O."/>
            <person name="Harbeitner R.C."/>
            <person name="Lawler S.N."/>
            <person name="Breitbart M."/>
        </authorList>
    </citation>
    <scope>NUCLEOTIDE SEQUENCE [LARGE SCALE GENOMIC DNA]</scope>
    <source>
        <strain evidence="2">I0084</strain>
    </source>
</reference>
<keyword evidence="3" id="KW-1185">Reference proteome</keyword>
<dbReference type="Proteomes" id="UP000125898">
    <property type="component" value="Segment"/>
</dbReference>
<dbReference type="EMBL" id="KR528554">
    <property type="protein sequence ID" value="AKV62275.1"/>
    <property type="molecule type" value="Genomic_DNA"/>
</dbReference>
<evidence type="ECO:0000256" key="1">
    <source>
        <dbReference type="SAM" id="MobiDB-lite"/>
    </source>
</evidence>
<sequence length="341" mass="38852">MSFETAVTAGFVAGYGYVARETYRALQEGRSQSMYHYNLRKRKPSAVITPSKAPVIRRTAPTQAPEMRGLTVHTRTTRPWRTSNYRTLGRRPGKYGSRKRTISADNTSSAEKMPSDKSVSADGLIFVEQQSTTSQINKRRGELVNIRGVKVRYFFKMNQRLNPTNAITIPVRVRWAIIIPKADTLTLTTVGTAPNSYSRPALPNFFINENPVDRVAKDFDTSVPNPGNHWDMFNRKINREEYSVLKEGQFILCQDGGNGELSGIRPRPMRTYKHLNFYIPIKRQMHFTGTGGEPDANVYMLYWYAFEGSNAATKDIADNADKPFVEFHEKTTYFTNSDMFK</sequence>
<dbReference type="OrthoDB" id="34837at10239"/>
<organism evidence="2 3">
    <name type="scientific">Marine snail associated circular virus</name>
    <dbReference type="NCBI Taxonomy" id="1692255"/>
    <lineage>
        <taxon>Viruses</taxon>
        <taxon>Monodnaviria</taxon>
        <taxon>Shotokuvirae</taxon>
        <taxon>Cressdnaviricota</taxon>
        <taxon>Arfiviricetes</taxon>
        <taxon>Cirlivirales</taxon>
        <taxon>Circoviridae</taxon>
    </lineage>
</organism>